<name>A0A4S1WL64_9SPHN</name>
<dbReference type="AlphaFoldDB" id="A0A4S1WL64"/>
<protein>
    <submittedName>
        <fullName evidence="1">Uncharacterized protein</fullName>
    </submittedName>
</protein>
<accession>A0A4S1WL64</accession>
<dbReference type="Proteomes" id="UP000309848">
    <property type="component" value="Unassembled WGS sequence"/>
</dbReference>
<dbReference type="OrthoDB" id="7584444at2"/>
<organism evidence="1 2">
    <name type="scientific">Sphingomonas naasensis</name>
    <dbReference type="NCBI Taxonomy" id="1344951"/>
    <lineage>
        <taxon>Bacteria</taxon>
        <taxon>Pseudomonadati</taxon>
        <taxon>Pseudomonadota</taxon>
        <taxon>Alphaproteobacteria</taxon>
        <taxon>Sphingomonadales</taxon>
        <taxon>Sphingomonadaceae</taxon>
        <taxon>Sphingomonas</taxon>
    </lineage>
</organism>
<evidence type="ECO:0000313" key="1">
    <source>
        <dbReference type="EMBL" id="TGX43165.1"/>
    </source>
</evidence>
<reference evidence="1 2" key="1">
    <citation type="submission" date="2019-04" db="EMBL/GenBank/DDBJ databases">
        <title>Sphingomonas psychrotolerans sp. nov., isolated from soil in the Tianshan Mountains, Xinjiang, China.</title>
        <authorList>
            <person name="Luo Y."/>
            <person name="Sheng H."/>
        </authorList>
    </citation>
    <scope>NUCLEOTIDE SEQUENCE [LARGE SCALE GENOMIC DNA]</scope>
    <source>
        <strain evidence="1 2">KIS18-15</strain>
    </source>
</reference>
<gene>
    <name evidence="1" type="ORF">E5A74_08270</name>
</gene>
<dbReference type="EMBL" id="SRXU01000003">
    <property type="protein sequence ID" value="TGX43165.1"/>
    <property type="molecule type" value="Genomic_DNA"/>
</dbReference>
<proteinExistence type="predicted"/>
<dbReference type="RefSeq" id="WP_135983818.1">
    <property type="nucleotide sequence ID" value="NZ_JAASQM010000002.1"/>
</dbReference>
<evidence type="ECO:0000313" key="2">
    <source>
        <dbReference type="Proteomes" id="UP000309848"/>
    </source>
</evidence>
<comment type="caution">
    <text evidence="1">The sequence shown here is derived from an EMBL/GenBank/DDBJ whole genome shotgun (WGS) entry which is preliminary data.</text>
</comment>
<keyword evidence="2" id="KW-1185">Reference proteome</keyword>
<sequence>MTKEVWHESCSTILHKQEAGITAVSGKPSGKLVRNAVLLGALASAAMAFSGKPQAVFDLTVRAHGGHALLSIGFASISLAFDFGHECSKSNACAGALL</sequence>